<sequence length="126" mass="13799">MAFVPQNACIYNMSIRENILFGKPLDYDYYMPVINACGLLKDMARLPAGDLTEVGEKGATLSGGQKQRIALARAVYSDSSIYLLDDTLSALDVHVASNIFHRVIGPRGILSNKVRNLGYYSNLALA</sequence>
<dbReference type="GO" id="GO:0016020">
    <property type="term" value="C:membrane"/>
    <property type="evidence" value="ECO:0007669"/>
    <property type="project" value="TreeGrafter"/>
</dbReference>
<evidence type="ECO:0000256" key="4">
    <source>
        <dbReference type="ARBA" id="ARBA00022840"/>
    </source>
</evidence>
<evidence type="ECO:0000256" key="2">
    <source>
        <dbReference type="ARBA" id="ARBA00022737"/>
    </source>
</evidence>
<dbReference type="EMBL" id="JABSTV010001247">
    <property type="protein sequence ID" value="KAH7972725.1"/>
    <property type="molecule type" value="Genomic_DNA"/>
</dbReference>
<comment type="caution">
    <text evidence="6">The sequence shown here is derived from an EMBL/GenBank/DDBJ whole genome shotgun (WGS) entry which is preliminary data.</text>
</comment>
<keyword evidence="7" id="KW-1185">Reference proteome</keyword>
<dbReference type="PANTHER" id="PTHR24223:SF443">
    <property type="entry name" value="MULTIDRUG-RESISTANCE LIKE PROTEIN 1, ISOFORM I"/>
    <property type="match status" value="1"/>
</dbReference>
<evidence type="ECO:0000256" key="1">
    <source>
        <dbReference type="ARBA" id="ARBA00004127"/>
    </source>
</evidence>
<dbReference type="InterPro" id="IPR027417">
    <property type="entry name" value="P-loop_NTPase"/>
</dbReference>
<dbReference type="GO" id="GO:0016887">
    <property type="term" value="F:ATP hydrolysis activity"/>
    <property type="evidence" value="ECO:0007669"/>
    <property type="project" value="InterPro"/>
</dbReference>
<dbReference type="GO" id="GO:0042626">
    <property type="term" value="F:ATPase-coupled transmembrane transporter activity"/>
    <property type="evidence" value="ECO:0007669"/>
    <property type="project" value="TreeGrafter"/>
</dbReference>
<dbReference type="Proteomes" id="UP000821837">
    <property type="component" value="Chromosome 11"/>
</dbReference>
<organism evidence="6 7">
    <name type="scientific">Rhipicephalus sanguineus</name>
    <name type="common">Brown dog tick</name>
    <name type="synonym">Ixodes sanguineus</name>
    <dbReference type="NCBI Taxonomy" id="34632"/>
    <lineage>
        <taxon>Eukaryota</taxon>
        <taxon>Metazoa</taxon>
        <taxon>Ecdysozoa</taxon>
        <taxon>Arthropoda</taxon>
        <taxon>Chelicerata</taxon>
        <taxon>Arachnida</taxon>
        <taxon>Acari</taxon>
        <taxon>Parasitiformes</taxon>
        <taxon>Ixodida</taxon>
        <taxon>Ixodoidea</taxon>
        <taxon>Ixodidae</taxon>
        <taxon>Rhipicephalinae</taxon>
        <taxon>Rhipicephalus</taxon>
        <taxon>Rhipicephalus</taxon>
    </lineage>
</organism>
<feature type="domain" description="ABC transporter" evidence="5">
    <location>
        <begin position="2"/>
        <end position="88"/>
    </location>
</feature>
<dbReference type="AlphaFoldDB" id="A0A9D4QBC2"/>
<reference evidence="6" key="1">
    <citation type="journal article" date="2020" name="Cell">
        <title>Large-Scale Comparative Analyses of Tick Genomes Elucidate Their Genetic Diversity and Vector Capacities.</title>
        <authorList>
            <consortium name="Tick Genome and Microbiome Consortium (TIGMIC)"/>
            <person name="Jia N."/>
            <person name="Wang J."/>
            <person name="Shi W."/>
            <person name="Du L."/>
            <person name="Sun Y."/>
            <person name="Zhan W."/>
            <person name="Jiang J.F."/>
            <person name="Wang Q."/>
            <person name="Zhang B."/>
            <person name="Ji P."/>
            <person name="Bell-Sakyi L."/>
            <person name="Cui X.M."/>
            <person name="Yuan T.T."/>
            <person name="Jiang B.G."/>
            <person name="Yang W.F."/>
            <person name="Lam T.T."/>
            <person name="Chang Q.C."/>
            <person name="Ding S.J."/>
            <person name="Wang X.J."/>
            <person name="Zhu J.G."/>
            <person name="Ruan X.D."/>
            <person name="Zhao L."/>
            <person name="Wei J.T."/>
            <person name="Ye R.Z."/>
            <person name="Que T.C."/>
            <person name="Du C.H."/>
            <person name="Zhou Y.H."/>
            <person name="Cheng J.X."/>
            <person name="Dai P.F."/>
            <person name="Guo W.B."/>
            <person name="Han X.H."/>
            <person name="Huang E.J."/>
            <person name="Li L.F."/>
            <person name="Wei W."/>
            <person name="Gao Y.C."/>
            <person name="Liu J.Z."/>
            <person name="Shao H.Z."/>
            <person name="Wang X."/>
            <person name="Wang C.C."/>
            <person name="Yang T.C."/>
            <person name="Huo Q.B."/>
            <person name="Li W."/>
            <person name="Chen H.Y."/>
            <person name="Chen S.E."/>
            <person name="Zhou L.G."/>
            <person name="Ni X.B."/>
            <person name="Tian J.H."/>
            <person name="Sheng Y."/>
            <person name="Liu T."/>
            <person name="Pan Y.S."/>
            <person name="Xia L.Y."/>
            <person name="Li J."/>
            <person name="Zhao F."/>
            <person name="Cao W.C."/>
        </authorList>
    </citation>
    <scope>NUCLEOTIDE SEQUENCE</scope>
    <source>
        <strain evidence="6">Rsan-2018</strain>
    </source>
</reference>
<reference evidence="6" key="2">
    <citation type="submission" date="2021-09" db="EMBL/GenBank/DDBJ databases">
        <authorList>
            <person name="Jia N."/>
            <person name="Wang J."/>
            <person name="Shi W."/>
            <person name="Du L."/>
            <person name="Sun Y."/>
            <person name="Zhan W."/>
            <person name="Jiang J."/>
            <person name="Wang Q."/>
            <person name="Zhang B."/>
            <person name="Ji P."/>
            <person name="Sakyi L.B."/>
            <person name="Cui X."/>
            <person name="Yuan T."/>
            <person name="Jiang B."/>
            <person name="Yang W."/>
            <person name="Lam T.T.-Y."/>
            <person name="Chang Q."/>
            <person name="Ding S."/>
            <person name="Wang X."/>
            <person name="Zhu J."/>
            <person name="Ruan X."/>
            <person name="Zhao L."/>
            <person name="Wei J."/>
            <person name="Que T."/>
            <person name="Du C."/>
            <person name="Cheng J."/>
            <person name="Dai P."/>
            <person name="Han X."/>
            <person name="Huang E."/>
            <person name="Gao Y."/>
            <person name="Liu J."/>
            <person name="Shao H."/>
            <person name="Ye R."/>
            <person name="Li L."/>
            <person name="Wei W."/>
            <person name="Wang X."/>
            <person name="Wang C."/>
            <person name="Huo Q."/>
            <person name="Li W."/>
            <person name="Guo W."/>
            <person name="Chen H."/>
            <person name="Chen S."/>
            <person name="Zhou L."/>
            <person name="Zhou L."/>
            <person name="Ni X."/>
            <person name="Tian J."/>
            <person name="Zhou Y."/>
            <person name="Sheng Y."/>
            <person name="Liu T."/>
            <person name="Pan Y."/>
            <person name="Xia L."/>
            <person name="Li J."/>
            <person name="Zhao F."/>
            <person name="Cao W."/>
        </authorList>
    </citation>
    <scope>NUCLEOTIDE SEQUENCE</scope>
    <source>
        <strain evidence="6">Rsan-2018</strain>
        <tissue evidence="6">Larvae</tissue>
    </source>
</reference>
<dbReference type="Gene3D" id="3.40.50.300">
    <property type="entry name" value="P-loop containing nucleotide triphosphate hydrolases"/>
    <property type="match status" value="1"/>
</dbReference>
<keyword evidence="2" id="KW-0677">Repeat</keyword>
<keyword evidence="4" id="KW-0067">ATP-binding</keyword>
<protein>
    <recommendedName>
        <fullName evidence="5">ABC transporter domain-containing protein</fullName>
    </recommendedName>
</protein>
<name>A0A9D4QBC2_RHISA</name>
<evidence type="ECO:0000313" key="6">
    <source>
        <dbReference type="EMBL" id="KAH7972725.1"/>
    </source>
</evidence>
<gene>
    <name evidence="6" type="ORF">HPB52_016251</name>
</gene>
<dbReference type="GO" id="GO:0005524">
    <property type="term" value="F:ATP binding"/>
    <property type="evidence" value="ECO:0007669"/>
    <property type="project" value="UniProtKB-KW"/>
</dbReference>
<comment type="subcellular location">
    <subcellularLocation>
        <location evidence="1">Endomembrane system</location>
        <topology evidence="1">Multi-pass membrane protein</topology>
    </subcellularLocation>
</comment>
<dbReference type="VEuPathDB" id="VectorBase:RSAN_043584"/>
<evidence type="ECO:0000259" key="5">
    <source>
        <dbReference type="Pfam" id="PF00005"/>
    </source>
</evidence>
<proteinExistence type="predicted"/>
<dbReference type="InterPro" id="IPR003439">
    <property type="entry name" value="ABC_transporter-like_ATP-bd"/>
</dbReference>
<dbReference type="InterPro" id="IPR050173">
    <property type="entry name" value="ABC_transporter_C-like"/>
</dbReference>
<accession>A0A9D4QBC2</accession>
<evidence type="ECO:0000313" key="7">
    <source>
        <dbReference type="Proteomes" id="UP000821837"/>
    </source>
</evidence>
<evidence type="ECO:0000256" key="3">
    <source>
        <dbReference type="ARBA" id="ARBA00022741"/>
    </source>
</evidence>
<keyword evidence="3" id="KW-0547">Nucleotide-binding</keyword>
<dbReference type="Pfam" id="PF00005">
    <property type="entry name" value="ABC_tran"/>
    <property type="match status" value="1"/>
</dbReference>
<dbReference type="PANTHER" id="PTHR24223">
    <property type="entry name" value="ATP-BINDING CASSETTE SUB-FAMILY C"/>
    <property type="match status" value="1"/>
</dbReference>
<dbReference type="GO" id="GO:0012505">
    <property type="term" value="C:endomembrane system"/>
    <property type="evidence" value="ECO:0007669"/>
    <property type="project" value="UniProtKB-SubCell"/>
</dbReference>
<dbReference type="SUPFAM" id="SSF52540">
    <property type="entry name" value="P-loop containing nucleoside triphosphate hydrolases"/>
    <property type="match status" value="1"/>
</dbReference>